<sequence>MEDVKSLQSRTSFSKLNHKTFLYEPKESTLHGFNHRHKRSPHLIVLATWMNARPRHILKFVEHYASTYPTTPILHLTSNSSDFFFNTSARQRAEFTPAINVIVSQLSETNRDGLILMHALSNGGGAQVALLSKHFRETQGEPLPAGALIMDSLPGKAKFWQGLALFSQGLPKFKPVRFLLQLFLGLLLCTFYIVPEKLGRKSHATMLRDYLNSEDYLPKYAKRCYIYSMSDRFVSAVDVQQHLDEAKAKGLMVETVCFEDSGHVEHMRMYPKTYWKAVQRAWEMPIIDFQTS</sequence>
<comment type="caution">
    <text evidence="1">The sequence shown here is derived from an EMBL/GenBank/DDBJ whole genome shotgun (WGS) entry which is preliminary data.</text>
</comment>
<dbReference type="EMBL" id="JAPDRQ010000129">
    <property type="protein sequence ID" value="KAJ9654182.1"/>
    <property type="molecule type" value="Genomic_DNA"/>
</dbReference>
<evidence type="ECO:0000313" key="1">
    <source>
        <dbReference type="EMBL" id="KAJ9654182.1"/>
    </source>
</evidence>
<name>A0ACC3A224_9EURO</name>
<reference evidence="1" key="1">
    <citation type="submission" date="2022-10" db="EMBL/GenBank/DDBJ databases">
        <title>Culturing micro-colonial fungi from biological soil crusts in the Mojave desert and describing Neophaeococcomyces mojavensis, and introducing the new genera and species Taxawa tesnikishii.</title>
        <authorList>
            <person name="Kurbessoian T."/>
            <person name="Stajich J.E."/>
        </authorList>
    </citation>
    <scope>NUCLEOTIDE SEQUENCE</scope>
    <source>
        <strain evidence="1">JES_112</strain>
    </source>
</reference>
<organism evidence="1 2">
    <name type="scientific">Neophaeococcomyces mojaviensis</name>
    <dbReference type="NCBI Taxonomy" id="3383035"/>
    <lineage>
        <taxon>Eukaryota</taxon>
        <taxon>Fungi</taxon>
        <taxon>Dikarya</taxon>
        <taxon>Ascomycota</taxon>
        <taxon>Pezizomycotina</taxon>
        <taxon>Eurotiomycetes</taxon>
        <taxon>Chaetothyriomycetidae</taxon>
        <taxon>Chaetothyriales</taxon>
        <taxon>Chaetothyriales incertae sedis</taxon>
        <taxon>Neophaeococcomyces</taxon>
    </lineage>
</organism>
<evidence type="ECO:0000313" key="2">
    <source>
        <dbReference type="Proteomes" id="UP001172386"/>
    </source>
</evidence>
<dbReference type="Proteomes" id="UP001172386">
    <property type="component" value="Unassembled WGS sequence"/>
</dbReference>
<proteinExistence type="predicted"/>
<keyword evidence="2" id="KW-1185">Reference proteome</keyword>
<protein>
    <submittedName>
        <fullName evidence="1">Uncharacterized protein</fullName>
    </submittedName>
</protein>
<accession>A0ACC3A224</accession>
<gene>
    <name evidence="1" type="ORF">H2198_006746</name>
</gene>